<keyword evidence="2" id="KW-1185">Reference proteome</keyword>
<accession>A0A4P6G3C5</accession>
<evidence type="ECO:0000313" key="2">
    <source>
        <dbReference type="Proteomes" id="UP000291121"/>
    </source>
</evidence>
<dbReference type="EMBL" id="CP024767">
    <property type="protein sequence ID" value="QAY85963.1"/>
    <property type="molecule type" value="Genomic_DNA"/>
</dbReference>
<organism evidence="1 2">
    <name type="scientific">Pseudomonas arsenicoxydans</name>
    <dbReference type="NCBI Taxonomy" id="702115"/>
    <lineage>
        <taxon>Bacteria</taxon>
        <taxon>Pseudomonadati</taxon>
        <taxon>Pseudomonadota</taxon>
        <taxon>Gammaproteobacteria</taxon>
        <taxon>Pseudomonadales</taxon>
        <taxon>Pseudomonadaceae</taxon>
        <taxon>Pseudomonas</taxon>
    </lineage>
</organism>
<evidence type="ECO:0008006" key="3">
    <source>
        <dbReference type="Google" id="ProtNLM"/>
    </source>
</evidence>
<reference evidence="1 2" key="1">
    <citation type="submission" date="2017-11" db="EMBL/GenBank/DDBJ databases">
        <title>Genome sequence of Pseudomonas arsenicoxydans ACM1.</title>
        <authorList>
            <person name="Nascimento F.X."/>
        </authorList>
    </citation>
    <scope>NUCLEOTIDE SEQUENCE [LARGE SCALE GENOMIC DNA]</scope>
    <source>
        <strain evidence="1 2">ACM1</strain>
    </source>
</reference>
<gene>
    <name evidence="1" type="ORF">CUN61_19125</name>
</gene>
<proteinExistence type="predicted"/>
<name>A0A4P6G3C5_9PSED</name>
<dbReference type="AlphaFoldDB" id="A0A4P6G3C5"/>
<evidence type="ECO:0000313" key="1">
    <source>
        <dbReference type="EMBL" id="QAY85963.1"/>
    </source>
</evidence>
<dbReference type="RefSeq" id="WP_208668070.1">
    <property type="nucleotide sequence ID" value="NZ_CP024767.1"/>
</dbReference>
<sequence length="99" mass="10517">MATTKATGTIKCFELFPPPSGENFKKEGEGRTGSLAVIFTAVGDHPKAYAVVVPDDGSPQLLCNAEDYPFSSGLKEGDKVSYMVEGPSAKFGTEIRKIS</sequence>
<dbReference type="Proteomes" id="UP000291121">
    <property type="component" value="Chromosome"/>
</dbReference>
<protein>
    <recommendedName>
        <fullName evidence="3">DUF35 domain-containing protein</fullName>
    </recommendedName>
</protein>